<dbReference type="KEGG" id="prel:PRELSG_0611100"/>
<dbReference type="OrthoDB" id="368328at2759"/>
<dbReference type="OMA" id="KCSKHIK"/>
<dbReference type="VEuPathDB" id="PlasmoDB:PRELSG_0611100"/>
<gene>
    <name evidence="1" type="ORF">PRELSG_0611100</name>
</gene>
<proteinExistence type="predicted"/>
<dbReference type="AlphaFoldDB" id="A0A1J1H3K7"/>
<name>A0A1J1H3K7_PLARL</name>
<accession>A0A1J1H3K7</accession>
<dbReference type="Proteomes" id="UP000220158">
    <property type="component" value="Chromosome 6"/>
</dbReference>
<sequence length="71" mass="8557">MSITAGKCCKYIRKYFTNGLRKNALPYFMYCKNKPFLMNPKLIQKYSLDNVPRNVINRYIQDKRRLKSDNM</sequence>
<evidence type="ECO:0000313" key="1">
    <source>
        <dbReference type="EMBL" id="CRG99136.1"/>
    </source>
</evidence>
<evidence type="ECO:0000313" key="2">
    <source>
        <dbReference type="Proteomes" id="UP000220158"/>
    </source>
</evidence>
<dbReference type="EMBL" id="LN835301">
    <property type="protein sequence ID" value="CRG99136.1"/>
    <property type="molecule type" value="Genomic_DNA"/>
</dbReference>
<reference evidence="1 2" key="1">
    <citation type="submission" date="2015-04" db="EMBL/GenBank/DDBJ databases">
        <authorList>
            <consortium name="Pathogen Informatics"/>
        </authorList>
    </citation>
    <scope>NUCLEOTIDE SEQUENCE [LARGE SCALE GENOMIC DNA]</scope>
    <source>
        <strain evidence="1 2">SGS1</strain>
    </source>
</reference>
<organism evidence="1 2">
    <name type="scientific">Plasmodium relictum</name>
    <dbReference type="NCBI Taxonomy" id="85471"/>
    <lineage>
        <taxon>Eukaryota</taxon>
        <taxon>Sar</taxon>
        <taxon>Alveolata</taxon>
        <taxon>Apicomplexa</taxon>
        <taxon>Aconoidasida</taxon>
        <taxon>Haemosporida</taxon>
        <taxon>Plasmodiidae</taxon>
        <taxon>Plasmodium</taxon>
        <taxon>Plasmodium (Haemamoeba)</taxon>
    </lineage>
</organism>
<protein>
    <submittedName>
        <fullName evidence="1">Uncharacterized protein</fullName>
    </submittedName>
</protein>
<dbReference type="GeneID" id="39735237"/>
<keyword evidence="2" id="KW-1185">Reference proteome</keyword>
<dbReference type="RefSeq" id="XP_028532144.1">
    <property type="nucleotide sequence ID" value="XM_028675569.1"/>
</dbReference>